<name>A0A3M7LXJ9_9PLEO</name>
<feature type="coiled-coil region" evidence="1">
    <location>
        <begin position="64"/>
        <end position="118"/>
    </location>
</feature>
<evidence type="ECO:0000256" key="1">
    <source>
        <dbReference type="SAM" id="Coils"/>
    </source>
</evidence>
<gene>
    <name evidence="2" type="ORF">GMOD_00002298</name>
</gene>
<dbReference type="Proteomes" id="UP000265663">
    <property type="component" value="Unassembled WGS sequence"/>
</dbReference>
<protein>
    <submittedName>
        <fullName evidence="2">Uncharacterized protein</fullName>
    </submittedName>
</protein>
<organism evidence="2 3">
    <name type="scientific">Pyrenophora seminiperda CCB06</name>
    <dbReference type="NCBI Taxonomy" id="1302712"/>
    <lineage>
        <taxon>Eukaryota</taxon>
        <taxon>Fungi</taxon>
        <taxon>Dikarya</taxon>
        <taxon>Ascomycota</taxon>
        <taxon>Pezizomycotina</taxon>
        <taxon>Dothideomycetes</taxon>
        <taxon>Pleosporomycetidae</taxon>
        <taxon>Pleosporales</taxon>
        <taxon>Pleosporineae</taxon>
        <taxon>Pleosporaceae</taxon>
        <taxon>Pyrenophora</taxon>
    </lineage>
</organism>
<keyword evidence="3" id="KW-1185">Reference proteome</keyword>
<proteinExistence type="predicted"/>
<evidence type="ECO:0000313" key="3">
    <source>
        <dbReference type="Proteomes" id="UP000265663"/>
    </source>
</evidence>
<sequence length="192" mass="22070">MPGFTSVLLGHGAVFSLRPDTPPQSDNDSELEAPLFKKRRLNQERRRARQGLRLYGTIWSRQDMTKMQSELQNLEYEISAQIERYHDLGLARHKQVVINKFKKEIERVDERVQLVLKKFEHADWEGAVKELGVGAGELRRIGVLGVNGKGMNMLAVRELVTVYQRLLIVPLKQLRRDVKDSLGNKGGWKDPK</sequence>
<dbReference type="EMBL" id="KE747809">
    <property type="protein sequence ID" value="RMZ66919.1"/>
    <property type="molecule type" value="Genomic_DNA"/>
</dbReference>
<accession>A0A3M7LXJ9</accession>
<dbReference type="OrthoDB" id="3687370at2759"/>
<reference evidence="2 3" key="1">
    <citation type="journal article" date="2014" name="PLoS ONE">
        <title>De novo Genome Assembly of the Fungal Plant Pathogen Pyrenophora semeniperda.</title>
        <authorList>
            <person name="Soliai M.M."/>
            <person name="Meyer S.E."/>
            <person name="Udall J.A."/>
            <person name="Elzinga D.E."/>
            <person name="Hermansen R.A."/>
            <person name="Bodily P.M."/>
            <person name="Hart A.A."/>
            <person name="Coleman C.E."/>
        </authorList>
    </citation>
    <scope>NUCLEOTIDE SEQUENCE [LARGE SCALE GENOMIC DNA]</scope>
    <source>
        <strain evidence="2 3">CCB06</strain>
        <tissue evidence="2">Mycelium</tissue>
    </source>
</reference>
<evidence type="ECO:0000313" key="2">
    <source>
        <dbReference type="EMBL" id="RMZ66919.1"/>
    </source>
</evidence>
<keyword evidence="1" id="KW-0175">Coiled coil</keyword>
<dbReference type="AlphaFoldDB" id="A0A3M7LXJ9"/>